<sequence>MYSTVGTISQYRHEHWCLLCGLEKTILERSKEESDSREEGTISSNGGDKNALQQLLQVVTNLQEKSEEQTHLNVEVVKRHEEVERNHEEAIERAGECKLELKEQLDALKARLIGLEEAGQHGEIRTRAKKHVEVEEDKEDRPQVEKEVPMIMKKANQGPQGKPQYQCGNDYRLDTRVDHYTPLNTMMMCGLDSMIPSSTTIAMDDGDDSPLLARTLRFRSTRVRWCSNRSPLITFGFSTPSLHFLNQKKRH</sequence>
<proteinExistence type="predicted"/>
<name>A0A371GH07_MUCPR</name>
<dbReference type="AlphaFoldDB" id="A0A371GH07"/>
<keyword evidence="1" id="KW-0175">Coiled coil</keyword>
<evidence type="ECO:0000313" key="4">
    <source>
        <dbReference type="Proteomes" id="UP000257109"/>
    </source>
</evidence>
<dbReference type="EMBL" id="QJKJ01005557">
    <property type="protein sequence ID" value="RDX89842.1"/>
    <property type="molecule type" value="Genomic_DNA"/>
</dbReference>
<evidence type="ECO:0000256" key="2">
    <source>
        <dbReference type="SAM" id="MobiDB-lite"/>
    </source>
</evidence>
<protein>
    <submittedName>
        <fullName evidence="3">Uncharacterized protein</fullName>
    </submittedName>
</protein>
<comment type="caution">
    <text evidence="3">The sequence shown here is derived from an EMBL/GenBank/DDBJ whole genome shotgun (WGS) entry which is preliminary data.</text>
</comment>
<dbReference type="Proteomes" id="UP000257109">
    <property type="component" value="Unassembled WGS sequence"/>
</dbReference>
<feature type="coiled-coil region" evidence="1">
    <location>
        <begin position="73"/>
        <end position="118"/>
    </location>
</feature>
<accession>A0A371GH07</accession>
<feature type="compositionally biased region" description="Basic and acidic residues" evidence="2">
    <location>
        <begin position="29"/>
        <end position="40"/>
    </location>
</feature>
<reference evidence="3" key="1">
    <citation type="submission" date="2018-05" db="EMBL/GenBank/DDBJ databases">
        <title>Draft genome of Mucuna pruriens seed.</title>
        <authorList>
            <person name="Nnadi N.E."/>
            <person name="Vos R."/>
            <person name="Hasami M.H."/>
            <person name="Devisetty U.K."/>
            <person name="Aguiy J.C."/>
        </authorList>
    </citation>
    <scope>NUCLEOTIDE SEQUENCE [LARGE SCALE GENOMIC DNA]</scope>
    <source>
        <strain evidence="3">JCA_2017</strain>
    </source>
</reference>
<keyword evidence="4" id="KW-1185">Reference proteome</keyword>
<evidence type="ECO:0000313" key="3">
    <source>
        <dbReference type="EMBL" id="RDX89842.1"/>
    </source>
</evidence>
<gene>
    <name evidence="3" type="ORF">CR513_28376</name>
</gene>
<feature type="non-terminal residue" evidence="3">
    <location>
        <position position="1"/>
    </location>
</feature>
<evidence type="ECO:0000256" key="1">
    <source>
        <dbReference type="SAM" id="Coils"/>
    </source>
</evidence>
<feature type="region of interest" description="Disordered" evidence="2">
    <location>
        <begin position="29"/>
        <end position="49"/>
    </location>
</feature>
<organism evidence="3 4">
    <name type="scientific">Mucuna pruriens</name>
    <name type="common">Velvet bean</name>
    <name type="synonym">Dolichos pruriens</name>
    <dbReference type="NCBI Taxonomy" id="157652"/>
    <lineage>
        <taxon>Eukaryota</taxon>
        <taxon>Viridiplantae</taxon>
        <taxon>Streptophyta</taxon>
        <taxon>Embryophyta</taxon>
        <taxon>Tracheophyta</taxon>
        <taxon>Spermatophyta</taxon>
        <taxon>Magnoliopsida</taxon>
        <taxon>eudicotyledons</taxon>
        <taxon>Gunneridae</taxon>
        <taxon>Pentapetalae</taxon>
        <taxon>rosids</taxon>
        <taxon>fabids</taxon>
        <taxon>Fabales</taxon>
        <taxon>Fabaceae</taxon>
        <taxon>Papilionoideae</taxon>
        <taxon>50 kb inversion clade</taxon>
        <taxon>NPAAA clade</taxon>
        <taxon>indigoferoid/millettioid clade</taxon>
        <taxon>Phaseoleae</taxon>
        <taxon>Mucuna</taxon>
    </lineage>
</organism>